<evidence type="ECO:0000256" key="4">
    <source>
        <dbReference type="ARBA" id="ARBA00012881"/>
    </source>
</evidence>
<dbReference type="SUPFAM" id="SSF51905">
    <property type="entry name" value="FAD/NAD(P)-binding domain"/>
    <property type="match status" value="1"/>
</dbReference>
<dbReference type="Gene3D" id="3.50.50.60">
    <property type="entry name" value="FAD/NAD(P)-binding domain"/>
    <property type="match status" value="1"/>
</dbReference>
<dbReference type="EC" id="1.14.13.196" evidence="4"/>
<comment type="cofactor">
    <cofactor evidence="1">
        <name>FAD</name>
        <dbReference type="ChEBI" id="CHEBI:57692"/>
    </cofactor>
</comment>
<dbReference type="Proteomes" id="UP000245942">
    <property type="component" value="Unassembled WGS sequence"/>
</dbReference>
<evidence type="ECO:0000256" key="9">
    <source>
        <dbReference type="ARBA" id="ARBA00047598"/>
    </source>
</evidence>
<comment type="similarity">
    <text evidence="3">Belongs to the lysine N(6)-hydroxylase/L-ornithine N(5)-oxygenase family.</text>
</comment>
<sequence>MSQPSRRFVLDNSVMSGQKDSTSKLPPKVEDEIYDLLGIGFGPANMALAISFTESEEAKRRGLKYSFIERQATFAWHPTLLLPGAQLQVSPFKDLATMRDPTSTFTFVNYLHKVGRLSASINREANIPSRREWSAYLTWCASRLTHLVNYGEQVLSIEPISNSGGNKSCIDHANSQATAAPADASVRLLRVTSRLRSGQIVVRLTRNITVGVGGRPTVPQQFSHIFPDSPWDTVSRVIHSSTFLPCLNAIEPELSAIVERRIGRSSPASKSNWPLKFAVIGAGQSSAEMALHLRRTFPAASVKMIFRASTLVPSDDSAFVNSVAFDPERTDAYWAAGEKERKEWRQEFKRTNYSVVRSDVLNELSEQIYNQKIELPQLFPGSDGPAEGRLEITANTYVESAELINEGADEHVRLVMKSTKLNEPQDVEEFDAVFLGTGFERRPASFAFMKPLQPHLPILSDPETNAKKRAALGFSDDDDSRTMTGDDAVAKEMVRQRTRGITRDYRLVAWESDPYKAKPMSSSVTSAKAALSRRNSEFSEVTLAQNADDEALDAGPRFEPNIYSFGGNEVTHGLSDSLLSICAWRAGEVTESILNRIGTQRAPTKEDMMHSHHVAERMSIGGEDKMPETDAEAARWLGVTDEGEKSKTGEGKSKMGSLLEATRNRLAQVSM</sequence>
<feature type="compositionally biased region" description="Basic and acidic residues" evidence="11">
    <location>
        <begin position="642"/>
        <end position="653"/>
    </location>
</feature>
<dbReference type="GO" id="GO:0016491">
    <property type="term" value="F:oxidoreductase activity"/>
    <property type="evidence" value="ECO:0007669"/>
    <property type="project" value="UniProtKB-KW"/>
</dbReference>
<evidence type="ECO:0000256" key="6">
    <source>
        <dbReference type="ARBA" id="ARBA00022827"/>
    </source>
</evidence>
<comment type="pathway">
    <text evidence="2">Siderophore biosynthesis.</text>
</comment>
<evidence type="ECO:0000256" key="11">
    <source>
        <dbReference type="SAM" id="MobiDB-lite"/>
    </source>
</evidence>
<dbReference type="STRING" id="1684307.A0A316UBE0"/>
<keyword evidence="7" id="KW-0521">NADP</keyword>
<reference evidence="12 13" key="1">
    <citation type="journal article" date="2018" name="Mol. Biol. Evol.">
        <title>Broad Genomic Sampling Reveals a Smut Pathogenic Ancestry of the Fungal Clade Ustilaginomycotina.</title>
        <authorList>
            <person name="Kijpornyongpan T."/>
            <person name="Mondo S.J."/>
            <person name="Barry K."/>
            <person name="Sandor L."/>
            <person name="Lee J."/>
            <person name="Lipzen A."/>
            <person name="Pangilinan J."/>
            <person name="LaButti K."/>
            <person name="Hainaut M."/>
            <person name="Henrissat B."/>
            <person name="Grigoriev I.V."/>
            <person name="Spatafora J.W."/>
            <person name="Aime M.C."/>
        </authorList>
    </citation>
    <scope>NUCLEOTIDE SEQUENCE [LARGE SCALE GENOMIC DNA]</scope>
    <source>
        <strain evidence="12 13">MCA 4718</strain>
    </source>
</reference>
<dbReference type="Pfam" id="PF13434">
    <property type="entry name" value="Lys_Orn_oxgnase"/>
    <property type="match status" value="1"/>
</dbReference>
<dbReference type="InterPro" id="IPR025700">
    <property type="entry name" value="Lys/Orn_oxygenase"/>
</dbReference>
<proteinExistence type="inferred from homology"/>
<dbReference type="AlphaFoldDB" id="A0A316UBE0"/>
<protein>
    <recommendedName>
        <fullName evidence="4">L-ornithine N(5)-monooxygenase [NAD(P)H]</fullName>
        <ecNumber evidence="4">1.14.13.196</ecNumber>
    </recommendedName>
</protein>
<dbReference type="EMBL" id="KZ819323">
    <property type="protein sequence ID" value="PWN22550.1"/>
    <property type="molecule type" value="Genomic_DNA"/>
</dbReference>
<feature type="region of interest" description="Disordered" evidence="11">
    <location>
        <begin position="1"/>
        <end position="24"/>
    </location>
</feature>
<evidence type="ECO:0000256" key="8">
    <source>
        <dbReference type="ARBA" id="ARBA00023002"/>
    </source>
</evidence>
<evidence type="ECO:0000256" key="1">
    <source>
        <dbReference type="ARBA" id="ARBA00001974"/>
    </source>
</evidence>
<evidence type="ECO:0000313" key="13">
    <source>
        <dbReference type="Proteomes" id="UP000245942"/>
    </source>
</evidence>
<keyword evidence="6" id="KW-0274">FAD</keyword>
<dbReference type="InterPro" id="IPR036188">
    <property type="entry name" value="FAD/NAD-bd_sf"/>
</dbReference>
<dbReference type="PANTHER" id="PTHR42802">
    <property type="entry name" value="MONOOXYGENASE"/>
    <property type="match status" value="1"/>
</dbReference>
<gene>
    <name evidence="12" type="ORF">BCV69DRAFT_281528</name>
</gene>
<dbReference type="RefSeq" id="XP_025349710.1">
    <property type="nucleotide sequence ID" value="XM_025492019.1"/>
</dbReference>
<organism evidence="12 13">
    <name type="scientific">Pseudomicrostroma glucosiphilum</name>
    <dbReference type="NCBI Taxonomy" id="1684307"/>
    <lineage>
        <taxon>Eukaryota</taxon>
        <taxon>Fungi</taxon>
        <taxon>Dikarya</taxon>
        <taxon>Basidiomycota</taxon>
        <taxon>Ustilaginomycotina</taxon>
        <taxon>Exobasidiomycetes</taxon>
        <taxon>Microstromatales</taxon>
        <taxon>Microstromatales incertae sedis</taxon>
        <taxon>Pseudomicrostroma</taxon>
    </lineage>
</organism>
<evidence type="ECO:0000256" key="2">
    <source>
        <dbReference type="ARBA" id="ARBA00004924"/>
    </source>
</evidence>
<evidence type="ECO:0000256" key="7">
    <source>
        <dbReference type="ARBA" id="ARBA00022857"/>
    </source>
</evidence>
<evidence type="ECO:0000313" key="12">
    <source>
        <dbReference type="EMBL" id="PWN22550.1"/>
    </source>
</evidence>
<comment type="catalytic activity">
    <reaction evidence="9">
        <text>L-ornithine + NADPH + O2 = N(5)-hydroxy-L-ornithine + NADP(+) + H2O</text>
        <dbReference type="Rhea" id="RHEA:41508"/>
        <dbReference type="ChEBI" id="CHEBI:15377"/>
        <dbReference type="ChEBI" id="CHEBI:15379"/>
        <dbReference type="ChEBI" id="CHEBI:46911"/>
        <dbReference type="ChEBI" id="CHEBI:57783"/>
        <dbReference type="ChEBI" id="CHEBI:58349"/>
        <dbReference type="ChEBI" id="CHEBI:78275"/>
        <dbReference type="EC" id="1.14.13.196"/>
    </reaction>
</comment>
<comment type="catalytic activity">
    <reaction evidence="10">
        <text>L-ornithine + NADH + O2 = N(5)-hydroxy-L-ornithine + NAD(+) + H2O</text>
        <dbReference type="Rhea" id="RHEA:41512"/>
        <dbReference type="ChEBI" id="CHEBI:15377"/>
        <dbReference type="ChEBI" id="CHEBI:15379"/>
        <dbReference type="ChEBI" id="CHEBI:46911"/>
        <dbReference type="ChEBI" id="CHEBI:57540"/>
        <dbReference type="ChEBI" id="CHEBI:57945"/>
        <dbReference type="ChEBI" id="CHEBI:78275"/>
        <dbReference type="EC" id="1.14.13.196"/>
    </reaction>
</comment>
<evidence type="ECO:0000256" key="10">
    <source>
        <dbReference type="ARBA" id="ARBA00049248"/>
    </source>
</evidence>
<name>A0A316UBE0_9BASI</name>
<accession>A0A316UBE0</accession>
<feature type="region of interest" description="Disordered" evidence="11">
    <location>
        <begin position="636"/>
        <end position="660"/>
    </location>
</feature>
<keyword evidence="5" id="KW-0285">Flavoprotein</keyword>
<dbReference type="GeneID" id="37013753"/>
<dbReference type="OrthoDB" id="3519933at2759"/>
<feature type="compositionally biased region" description="Polar residues" evidence="11">
    <location>
        <begin position="13"/>
        <end position="24"/>
    </location>
</feature>
<evidence type="ECO:0000256" key="5">
    <source>
        <dbReference type="ARBA" id="ARBA00022630"/>
    </source>
</evidence>
<dbReference type="GO" id="GO:0006879">
    <property type="term" value="P:intracellular iron ion homeostasis"/>
    <property type="evidence" value="ECO:0007669"/>
    <property type="project" value="TreeGrafter"/>
</dbReference>
<keyword evidence="8" id="KW-0560">Oxidoreductase</keyword>
<keyword evidence="13" id="KW-1185">Reference proteome</keyword>
<dbReference type="PANTHER" id="PTHR42802:SF1">
    <property type="entry name" value="L-ORNITHINE N(5)-MONOOXYGENASE"/>
    <property type="match status" value="1"/>
</dbReference>
<evidence type="ECO:0000256" key="3">
    <source>
        <dbReference type="ARBA" id="ARBA00007588"/>
    </source>
</evidence>